<gene>
    <name evidence="1" type="ORF">BpHYR1_022881</name>
</gene>
<evidence type="ECO:0000313" key="1">
    <source>
        <dbReference type="EMBL" id="RMZ99271.1"/>
    </source>
</evidence>
<protein>
    <submittedName>
        <fullName evidence="1">Uncharacterized protein</fullName>
    </submittedName>
</protein>
<name>A0A3M7PJH9_BRAPC</name>
<dbReference type="EMBL" id="REGN01010318">
    <property type="protein sequence ID" value="RMZ99271.1"/>
    <property type="molecule type" value="Genomic_DNA"/>
</dbReference>
<proteinExistence type="predicted"/>
<dbReference type="AlphaFoldDB" id="A0A3M7PJH9"/>
<evidence type="ECO:0000313" key="2">
    <source>
        <dbReference type="Proteomes" id="UP000276133"/>
    </source>
</evidence>
<sequence>MPNSSIGITFVKDQKGFMNLLKKNSNVFIPYCPMFLRGTQLFWLLLYAENLPSNTFQIFPLLILIPVICLDKCCISWQSSVALLLEKIQIVSHSSRNMEG</sequence>
<comment type="caution">
    <text evidence="1">The sequence shown here is derived from an EMBL/GenBank/DDBJ whole genome shotgun (WGS) entry which is preliminary data.</text>
</comment>
<keyword evidence="2" id="KW-1185">Reference proteome</keyword>
<organism evidence="1 2">
    <name type="scientific">Brachionus plicatilis</name>
    <name type="common">Marine rotifer</name>
    <name type="synonym">Brachionus muelleri</name>
    <dbReference type="NCBI Taxonomy" id="10195"/>
    <lineage>
        <taxon>Eukaryota</taxon>
        <taxon>Metazoa</taxon>
        <taxon>Spiralia</taxon>
        <taxon>Gnathifera</taxon>
        <taxon>Rotifera</taxon>
        <taxon>Eurotatoria</taxon>
        <taxon>Monogononta</taxon>
        <taxon>Pseudotrocha</taxon>
        <taxon>Ploima</taxon>
        <taxon>Brachionidae</taxon>
        <taxon>Brachionus</taxon>
    </lineage>
</organism>
<dbReference type="Proteomes" id="UP000276133">
    <property type="component" value="Unassembled WGS sequence"/>
</dbReference>
<reference evidence="1 2" key="1">
    <citation type="journal article" date="2018" name="Sci. Rep.">
        <title>Genomic signatures of local adaptation to the degree of environmental predictability in rotifers.</title>
        <authorList>
            <person name="Franch-Gras L."/>
            <person name="Hahn C."/>
            <person name="Garcia-Roger E.M."/>
            <person name="Carmona M.J."/>
            <person name="Serra M."/>
            <person name="Gomez A."/>
        </authorList>
    </citation>
    <scope>NUCLEOTIDE SEQUENCE [LARGE SCALE GENOMIC DNA]</scope>
    <source>
        <strain evidence="1">HYR1</strain>
    </source>
</reference>
<accession>A0A3M7PJH9</accession>